<dbReference type="PROSITE" id="PS50943">
    <property type="entry name" value="HTH_CROC1"/>
    <property type="match status" value="1"/>
</dbReference>
<dbReference type="RefSeq" id="WP_120189862.1">
    <property type="nucleotide sequence ID" value="NZ_MCHY01000008.1"/>
</dbReference>
<proteinExistence type="predicted"/>
<dbReference type="SUPFAM" id="SSF47413">
    <property type="entry name" value="lambda repressor-like DNA-binding domains"/>
    <property type="match status" value="1"/>
</dbReference>
<keyword evidence="1" id="KW-0238">DNA-binding</keyword>
<protein>
    <recommendedName>
        <fullName evidence="2">HTH cro/C1-type domain-containing protein</fullName>
    </recommendedName>
</protein>
<keyword evidence="4" id="KW-1185">Reference proteome</keyword>
<evidence type="ECO:0000259" key="2">
    <source>
        <dbReference type="PROSITE" id="PS50943"/>
    </source>
</evidence>
<sequence length="106" mass="12381">MKHIGFYIRRARMAKQLTQEQLAERTGCSYSHIQKIEQRRKSPSQETLQKIIDVLGLTPGEVYTYGSDHFEYQSQLLQDVIVIMETDPEFVVSIVDAYHSCKRKMN</sequence>
<comment type="caution">
    <text evidence="3">The sequence shown here is derived from an EMBL/GenBank/DDBJ whole genome shotgun (WGS) entry which is preliminary data.</text>
</comment>
<dbReference type="GO" id="GO:0003700">
    <property type="term" value="F:DNA-binding transcription factor activity"/>
    <property type="evidence" value="ECO:0007669"/>
    <property type="project" value="TreeGrafter"/>
</dbReference>
<gene>
    <name evidence="3" type="ORF">BEP19_09305</name>
</gene>
<dbReference type="SMART" id="SM00530">
    <property type="entry name" value="HTH_XRE"/>
    <property type="match status" value="1"/>
</dbReference>
<dbReference type="Gene3D" id="1.10.260.40">
    <property type="entry name" value="lambda repressor-like DNA-binding domains"/>
    <property type="match status" value="1"/>
</dbReference>
<dbReference type="InterPro" id="IPR010982">
    <property type="entry name" value="Lambda_DNA-bd_dom_sf"/>
</dbReference>
<feature type="domain" description="HTH cro/C1-type" evidence="2">
    <location>
        <begin position="8"/>
        <end position="62"/>
    </location>
</feature>
<name>A0A419SKV7_9BACL</name>
<dbReference type="Proteomes" id="UP000284219">
    <property type="component" value="Unassembled WGS sequence"/>
</dbReference>
<dbReference type="InterPro" id="IPR001387">
    <property type="entry name" value="Cro/C1-type_HTH"/>
</dbReference>
<accession>A0A419SKV7</accession>
<organism evidence="3 4">
    <name type="scientific">Ammoniphilus oxalaticus</name>
    <dbReference type="NCBI Taxonomy" id="66863"/>
    <lineage>
        <taxon>Bacteria</taxon>
        <taxon>Bacillati</taxon>
        <taxon>Bacillota</taxon>
        <taxon>Bacilli</taxon>
        <taxon>Bacillales</taxon>
        <taxon>Paenibacillaceae</taxon>
        <taxon>Aneurinibacillus group</taxon>
        <taxon>Ammoniphilus</taxon>
    </lineage>
</organism>
<dbReference type="Pfam" id="PF01381">
    <property type="entry name" value="HTH_3"/>
    <property type="match status" value="1"/>
</dbReference>
<evidence type="ECO:0000313" key="3">
    <source>
        <dbReference type="EMBL" id="RKD24566.1"/>
    </source>
</evidence>
<dbReference type="InterPro" id="IPR050807">
    <property type="entry name" value="TransReg_Diox_bact_type"/>
</dbReference>
<dbReference type="GO" id="GO:0003677">
    <property type="term" value="F:DNA binding"/>
    <property type="evidence" value="ECO:0007669"/>
    <property type="project" value="UniProtKB-KW"/>
</dbReference>
<evidence type="ECO:0000313" key="4">
    <source>
        <dbReference type="Proteomes" id="UP000284219"/>
    </source>
</evidence>
<dbReference type="GO" id="GO:0005829">
    <property type="term" value="C:cytosol"/>
    <property type="evidence" value="ECO:0007669"/>
    <property type="project" value="TreeGrafter"/>
</dbReference>
<reference evidence="3 4" key="1">
    <citation type="submission" date="2016-08" db="EMBL/GenBank/DDBJ databases">
        <title>Novel Firmicute Genomes.</title>
        <authorList>
            <person name="Poppleton D.I."/>
            <person name="Gribaldo S."/>
        </authorList>
    </citation>
    <scope>NUCLEOTIDE SEQUENCE [LARGE SCALE GENOMIC DNA]</scope>
    <source>
        <strain evidence="3 4">RAOx-1</strain>
    </source>
</reference>
<dbReference type="PANTHER" id="PTHR46797:SF2">
    <property type="entry name" value="TRANSCRIPTIONAL REGULATOR"/>
    <property type="match status" value="1"/>
</dbReference>
<dbReference type="AlphaFoldDB" id="A0A419SKV7"/>
<dbReference type="PANTHER" id="PTHR46797">
    <property type="entry name" value="HTH-TYPE TRANSCRIPTIONAL REGULATOR"/>
    <property type="match status" value="1"/>
</dbReference>
<evidence type="ECO:0000256" key="1">
    <source>
        <dbReference type="ARBA" id="ARBA00023125"/>
    </source>
</evidence>
<dbReference type="EMBL" id="MCHY01000008">
    <property type="protein sequence ID" value="RKD24566.1"/>
    <property type="molecule type" value="Genomic_DNA"/>
</dbReference>
<dbReference type="CDD" id="cd00093">
    <property type="entry name" value="HTH_XRE"/>
    <property type="match status" value="1"/>
</dbReference>
<dbReference type="OrthoDB" id="9814553at2"/>